<organism evidence="2 3">
    <name type="scientific">Phreatobacter stygius</name>
    <dbReference type="NCBI Taxonomy" id="1940610"/>
    <lineage>
        <taxon>Bacteria</taxon>
        <taxon>Pseudomonadati</taxon>
        <taxon>Pseudomonadota</taxon>
        <taxon>Alphaproteobacteria</taxon>
        <taxon>Hyphomicrobiales</taxon>
        <taxon>Phreatobacteraceae</taxon>
        <taxon>Phreatobacter</taxon>
    </lineage>
</organism>
<evidence type="ECO:0000313" key="2">
    <source>
        <dbReference type="EMBL" id="QCI67143.1"/>
    </source>
</evidence>
<name>A0A4D7B8H0_9HYPH</name>
<dbReference type="Gene3D" id="3.40.190.10">
    <property type="entry name" value="Periplasmic binding protein-like II"/>
    <property type="match status" value="2"/>
</dbReference>
<reference evidence="2 3" key="1">
    <citation type="submission" date="2019-04" db="EMBL/GenBank/DDBJ databases">
        <title>Phreatobacter aquaticus sp. nov.</title>
        <authorList>
            <person name="Choi A."/>
        </authorList>
    </citation>
    <scope>NUCLEOTIDE SEQUENCE [LARGE SCALE GENOMIC DNA]</scope>
    <source>
        <strain evidence="2 3">KCTC 52518</strain>
    </source>
</reference>
<dbReference type="PANTHER" id="PTHR30024">
    <property type="entry name" value="ALIPHATIC SULFONATES-BINDING PROTEIN-RELATED"/>
    <property type="match status" value="1"/>
</dbReference>
<dbReference type="Pfam" id="PF13379">
    <property type="entry name" value="NMT1_2"/>
    <property type="match status" value="1"/>
</dbReference>
<keyword evidence="3" id="KW-1185">Reference proteome</keyword>
<proteinExistence type="predicted"/>
<evidence type="ECO:0000256" key="1">
    <source>
        <dbReference type="SAM" id="MobiDB-lite"/>
    </source>
</evidence>
<sequence length="416" mass="45117">MPGSPVTKPRMPRRPPLRIEVNNGLDSRADRIDDRAIDCTTWRRHDAMAQPRRRTRVETKGRDEMTGMRLTRRGALGAGLGALAPVFAPNLQAQDFMTPETLRVGSVPYISAGPTFIALARGYFDKVNLKVEMKSFADGGLAIPILTAGELDITISTCSAGLFNTLAKGAPFRLFTGGSRERPGVGSQCFMVSNELHAKGLTSIAEIAKAKGSTIGISVRGSISQFLYSKALAKGGLKPDDVEWQWGVASNISPQMLGANRIGITNLPVPMCFAAEKRGLGKILFWGDEAAPDTQIALWAASGEARARRRSALVRFAMVQRQAAQDFMQAARDGNPAIIKILADATGLPAEIIETSRPRWSGYAPDGMPNLDSVMEQAAFWHRAGMIPKVPSAAEVFELDIAEEARKRLDDKNPFI</sequence>
<dbReference type="KEGG" id="pstg:E8M01_24635"/>
<dbReference type="EMBL" id="CP039690">
    <property type="protein sequence ID" value="QCI67143.1"/>
    <property type="molecule type" value="Genomic_DNA"/>
</dbReference>
<dbReference type="Proteomes" id="UP000298781">
    <property type="component" value="Chromosome"/>
</dbReference>
<dbReference type="SUPFAM" id="SSF53850">
    <property type="entry name" value="Periplasmic binding protein-like II"/>
    <property type="match status" value="1"/>
</dbReference>
<accession>A0A4D7B8H0</accession>
<dbReference type="OrthoDB" id="9815602at2"/>
<gene>
    <name evidence="2" type="ORF">E8M01_24635</name>
</gene>
<feature type="region of interest" description="Disordered" evidence="1">
    <location>
        <begin position="1"/>
        <end position="20"/>
    </location>
</feature>
<protein>
    <submittedName>
        <fullName evidence="2">ABC transporter substrate-binding protein</fullName>
    </submittedName>
</protein>
<dbReference type="AlphaFoldDB" id="A0A4D7B8H0"/>
<evidence type="ECO:0000313" key="3">
    <source>
        <dbReference type="Proteomes" id="UP000298781"/>
    </source>
</evidence>